<dbReference type="KEGG" id="bgt:106057949"/>
<evidence type="ECO:0000256" key="6">
    <source>
        <dbReference type="ARBA" id="ARBA00034908"/>
    </source>
</evidence>
<dbReference type="PANTHER" id="PTHR28631">
    <property type="entry name" value="UPF0692 PROTEIN C19ORF54"/>
    <property type="match status" value="1"/>
</dbReference>
<reference evidence="8" key="1">
    <citation type="submission" date="2020-05" db="UniProtKB">
        <authorList>
            <consortium name="EnsemblMetazoa"/>
        </authorList>
    </citation>
    <scope>IDENTIFICATION</scope>
    <source>
        <strain evidence="8">BB02</strain>
    </source>
</reference>
<sequence length="330" mass="36914">MILGCELRVVTPILIMSLNMIPVAPPIPLTLETSNASNVQESLQTSETFTNLREQISLRCGTLLEETSTQDVESRKAYQYCLQISGVEKTEKCRLISSYLPVTPVLQNGPRCGLVALAMASTLTNNQPVITEDIFKEAQTRGYSKQGEMFMAKDLQALAASFLKCPVHHCLVDSKDLFSNLLKHNLILIPYDADKNFSPCNKKGHKSHWALLTGFFAMLEANKVTDQLTSECVRDDEIHNLHYWPHTASQALCEETVQLLQENLESLYVFGHQGKSRYVGLWSLPRLIESNSNLTEAGPMRPSGEYVIPDGDIEQGLRGQMIVINRNQDT</sequence>
<evidence type="ECO:0000256" key="7">
    <source>
        <dbReference type="ARBA" id="ARBA00049041"/>
    </source>
</evidence>
<evidence type="ECO:0000256" key="4">
    <source>
        <dbReference type="ARBA" id="ARBA00034725"/>
    </source>
</evidence>
<dbReference type="OrthoDB" id="198816at2759"/>
<comment type="similarity">
    <text evidence="4">Belongs to the ACTMAP family.</text>
</comment>
<accession>A0A2C9KK74</accession>
<keyword evidence="2" id="KW-0645">Protease</keyword>
<evidence type="ECO:0000256" key="2">
    <source>
        <dbReference type="ARBA" id="ARBA00022670"/>
    </source>
</evidence>
<dbReference type="VEuPathDB" id="VectorBase:BGLAX_026602"/>
<evidence type="ECO:0000256" key="1">
    <source>
        <dbReference type="ARBA" id="ARBA00022438"/>
    </source>
</evidence>
<dbReference type="AlphaFoldDB" id="A0A2C9KK74"/>
<dbReference type="GO" id="GO:0006508">
    <property type="term" value="P:proteolysis"/>
    <property type="evidence" value="ECO:0007669"/>
    <property type="project" value="UniProtKB-KW"/>
</dbReference>
<dbReference type="InterPro" id="IPR040043">
    <property type="entry name" value="ACTMAP"/>
</dbReference>
<dbReference type="Proteomes" id="UP000076420">
    <property type="component" value="Unassembled WGS sequence"/>
</dbReference>
<protein>
    <recommendedName>
        <fullName evidence="5">Actin maturation protease</fullName>
    </recommendedName>
    <alternativeName>
        <fullName evidence="6">Actin aminopeptidase ACTMAP</fullName>
    </alternativeName>
</protein>
<keyword evidence="1" id="KW-0031">Aminopeptidase</keyword>
<evidence type="ECO:0000256" key="3">
    <source>
        <dbReference type="ARBA" id="ARBA00022801"/>
    </source>
</evidence>
<dbReference type="Pfam" id="PF21646">
    <property type="entry name" value="ACTMAP-like_C"/>
    <property type="match status" value="1"/>
</dbReference>
<name>A0A2C9KK74_BIOGL</name>
<evidence type="ECO:0000313" key="8">
    <source>
        <dbReference type="EnsemblMetazoa" id="BGLB020648-PB"/>
    </source>
</evidence>
<keyword evidence="3" id="KW-0378">Hydrolase</keyword>
<evidence type="ECO:0000256" key="5">
    <source>
        <dbReference type="ARBA" id="ARBA00034848"/>
    </source>
</evidence>
<comment type="catalytic activity">
    <reaction evidence="7">
        <text>N-terminal N(alpha)-acetyl-L-cysteinyl-L-aspartyl-[protein] + H2O = N-terminal L-aspartyl-[protein] + N-acetyl-L-cysteine</text>
        <dbReference type="Rhea" id="RHEA:74579"/>
        <dbReference type="Rhea" id="RHEA-COMP:12669"/>
        <dbReference type="Rhea" id="RHEA-COMP:18395"/>
        <dbReference type="ChEBI" id="CHEBI:15377"/>
        <dbReference type="ChEBI" id="CHEBI:64720"/>
        <dbReference type="ChEBI" id="CHEBI:78236"/>
        <dbReference type="ChEBI" id="CHEBI:193599"/>
    </reaction>
    <physiologicalReaction direction="left-to-right" evidence="7">
        <dbReference type="Rhea" id="RHEA:74580"/>
    </physiologicalReaction>
</comment>
<gene>
    <name evidence="8" type="primary">106057949</name>
</gene>
<evidence type="ECO:0000313" key="9">
    <source>
        <dbReference type="Proteomes" id="UP000076420"/>
    </source>
</evidence>
<dbReference type="EnsemblMetazoa" id="BGLB020648-RB">
    <property type="protein sequence ID" value="BGLB020648-PB"/>
    <property type="gene ID" value="BGLB020648"/>
</dbReference>
<dbReference type="PANTHER" id="PTHR28631:SF1">
    <property type="entry name" value="ACTIN MATURATION PROTEASE"/>
    <property type="match status" value="1"/>
</dbReference>
<dbReference type="STRING" id="6526.A0A2C9KK74"/>
<organism evidence="8 9">
    <name type="scientific">Biomphalaria glabrata</name>
    <name type="common">Bloodfluke planorb</name>
    <name type="synonym">Freshwater snail</name>
    <dbReference type="NCBI Taxonomy" id="6526"/>
    <lineage>
        <taxon>Eukaryota</taxon>
        <taxon>Metazoa</taxon>
        <taxon>Spiralia</taxon>
        <taxon>Lophotrochozoa</taxon>
        <taxon>Mollusca</taxon>
        <taxon>Gastropoda</taxon>
        <taxon>Heterobranchia</taxon>
        <taxon>Euthyneura</taxon>
        <taxon>Panpulmonata</taxon>
        <taxon>Hygrophila</taxon>
        <taxon>Lymnaeoidea</taxon>
        <taxon>Planorbidae</taxon>
        <taxon>Biomphalaria</taxon>
    </lineage>
</organism>
<proteinExistence type="inferred from homology"/>
<dbReference type="GO" id="GO:0004177">
    <property type="term" value="F:aminopeptidase activity"/>
    <property type="evidence" value="ECO:0007669"/>
    <property type="project" value="UniProtKB-KW"/>
</dbReference>
<dbReference type="VEuPathDB" id="VectorBase:BGLB020648"/>